<dbReference type="Proteomes" id="UP000317036">
    <property type="component" value="Unassembled WGS sequence"/>
</dbReference>
<evidence type="ECO:0000313" key="1">
    <source>
        <dbReference type="EMBL" id="TVY11207.1"/>
    </source>
</evidence>
<evidence type="ECO:0000313" key="2">
    <source>
        <dbReference type="Proteomes" id="UP000317036"/>
    </source>
</evidence>
<protein>
    <submittedName>
        <fullName evidence="1">Uncharacterized protein</fullName>
    </submittedName>
</protein>
<dbReference type="RefSeq" id="WP_144844084.1">
    <property type="nucleotide sequence ID" value="NZ_VNJI01000004.1"/>
</dbReference>
<dbReference type="OrthoDB" id="9804622at2"/>
<reference evidence="1 2" key="1">
    <citation type="submission" date="2019-07" db="EMBL/GenBank/DDBJ databases">
        <authorList>
            <person name="Kim J."/>
        </authorList>
    </citation>
    <scope>NUCLEOTIDE SEQUENCE [LARGE SCALE GENOMIC DNA]</scope>
    <source>
        <strain evidence="1 2">JC52</strain>
    </source>
</reference>
<accession>A0A559KGE9</accession>
<name>A0A559KGE9_9BACL</name>
<comment type="caution">
    <text evidence="1">The sequence shown here is derived from an EMBL/GenBank/DDBJ whole genome shotgun (WGS) entry which is preliminary data.</text>
</comment>
<dbReference type="AlphaFoldDB" id="A0A559KGE9"/>
<proteinExistence type="predicted"/>
<organism evidence="1 2">
    <name type="scientific">Paenibacillus cremeus</name>
    <dbReference type="NCBI Taxonomy" id="2163881"/>
    <lineage>
        <taxon>Bacteria</taxon>
        <taxon>Bacillati</taxon>
        <taxon>Bacillota</taxon>
        <taxon>Bacilli</taxon>
        <taxon>Bacillales</taxon>
        <taxon>Paenibacillaceae</taxon>
        <taxon>Paenibacillus</taxon>
    </lineage>
</organism>
<sequence length="66" mass="7273">MLEGQEPLWSPAVKDAIQADYTKDLVDWLDDGSRLHPCSFELSEHGYEILYGICAMPASTCLCPAA</sequence>
<keyword evidence="2" id="KW-1185">Reference proteome</keyword>
<dbReference type="EMBL" id="VNJI01000004">
    <property type="protein sequence ID" value="TVY11207.1"/>
    <property type="molecule type" value="Genomic_DNA"/>
</dbReference>
<gene>
    <name evidence="1" type="ORF">FPZ49_05065</name>
</gene>